<gene>
    <name evidence="3" type="ORF">ABW22_02480</name>
</gene>
<dbReference type="GO" id="GO:0009279">
    <property type="term" value="C:cell outer membrane"/>
    <property type="evidence" value="ECO:0007669"/>
    <property type="project" value="UniProtKB-SubCell"/>
</dbReference>
<comment type="caution">
    <text evidence="3">The sequence shown here is derived from an EMBL/GenBank/DDBJ whole genome shotgun (WGS) entry which is preliminary data.</text>
</comment>
<dbReference type="EMBL" id="LDUG01000008">
    <property type="protein sequence ID" value="KVW98900.1"/>
    <property type="molecule type" value="Genomic_DNA"/>
</dbReference>
<dbReference type="PANTHER" id="PTHR36920">
    <property type="match status" value="1"/>
</dbReference>
<dbReference type="PATRIC" id="fig|36861.3.peg.3362"/>
<dbReference type="OrthoDB" id="9807574at2"/>
<evidence type="ECO:0000256" key="2">
    <source>
        <dbReference type="SAM" id="SignalP"/>
    </source>
</evidence>
<dbReference type="InterPro" id="IPR005618">
    <property type="entry name" value="OMPW"/>
</dbReference>
<dbReference type="Pfam" id="PF03922">
    <property type="entry name" value="OmpW"/>
    <property type="match status" value="1"/>
</dbReference>
<sequence length="192" mass="20756">MKKNLLALALIAALPATALAENWMMRVRAIDIVPDVSTSPTLAGLDVSNEWVPEVDFTYFVTPNIGVELILGTARHEVTLGGASLGKLNHLPPTLTLQYHFQPTPTIKPYVGAGVNYTRFYNVDLAPGLSIDKNSFGGALQAGVDIAVTKNGYINLDVKKIWIDTDVKSGGVKLTTLDIDPVVWGIGYGFRF</sequence>
<accession>A0A106BUV2</accession>
<dbReference type="GO" id="GO:0055085">
    <property type="term" value="P:transmembrane transport"/>
    <property type="evidence" value="ECO:0007669"/>
    <property type="project" value="TreeGrafter"/>
</dbReference>
<dbReference type="Gene3D" id="2.40.160.20">
    <property type="match status" value="1"/>
</dbReference>
<dbReference type="InterPro" id="IPR011250">
    <property type="entry name" value="OMP/PagP_B-barrel"/>
</dbReference>
<dbReference type="RefSeq" id="WP_059751667.1">
    <property type="nucleotide sequence ID" value="NZ_LDUG01000008.1"/>
</dbReference>
<proteinExistence type="predicted"/>
<feature type="chain" id="PRO_5007125765" evidence="2">
    <location>
        <begin position="21"/>
        <end position="192"/>
    </location>
</feature>
<comment type="subcellular location">
    <subcellularLocation>
        <location evidence="1">Cell outer membrane</location>
    </subcellularLocation>
</comment>
<dbReference type="SUPFAM" id="SSF56925">
    <property type="entry name" value="OMPA-like"/>
    <property type="match status" value="1"/>
</dbReference>
<dbReference type="AlphaFoldDB" id="A0A106BUV2"/>
<dbReference type="PANTHER" id="PTHR36920:SF1">
    <property type="entry name" value="OUTER MEMBRANE PROTEIN W"/>
    <property type="match status" value="1"/>
</dbReference>
<reference evidence="3 4" key="1">
    <citation type="journal article" date="2015" name="Appl. Environ. Microbiol.">
        <title>Aerobic and Anaerobic Thiosulfate Oxidation by a Cold-Adapted, Subglacial Chemoautotroph.</title>
        <authorList>
            <person name="Harrold Z.R."/>
            <person name="Skidmore M.L."/>
            <person name="Hamilton T.L."/>
            <person name="Desch L."/>
            <person name="Amada K."/>
            <person name="van Gelder W."/>
            <person name="Glover K."/>
            <person name="Roden E.E."/>
            <person name="Boyd E.S."/>
        </authorList>
    </citation>
    <scope>NUCLEOTIDE SEQUENCE [LARGE SCALE GENOMIC DNA]</scope>
    <source>
        <strain evidence="3 4">RG</strain>
    </source>
</reference>
<dbReference type="STRING" id="1123392.GCA_000376425_00160"/>
<evidence type="ECO:0000313" key="4">
    <source>
        <dbReference type="Proteomes" id="UP000064243"/>
    </source>
</evidence>
<protein>
    <submittedName>
        <fullName evidence="3">OmpW</fullName>
    </submittedName>
</protein>
<organism evidence="3 4">
    <name type="scientific">Thiobacillus denitrificans</name>
    <dbReference type="NCBI Taxonomy" id="36861"/>
    <lineage>
        <taxon>Bacteria</taxon>
        <taxon>Pseudomonadati</taxon>
        <taxon>Pseudomonadota</taxon>
        <taxon>Betaproteobacteria</taxon>
        <taxon>Nitrosomonadales</taxon>
        <taxon>Thiobacillaceae</taxon>
        <taxon>Thiobacillus</taxon>
    </lineage>
</organism>
<feature type="signal peptide" evidence="2">
    <location>
        <begin position="1"/>
        <end position="20"/>
    </location>
</feature>
<name>A0A106BUV2_THIDE</name>
<keyword evidence="2" id="KW-0732">Signal</keyword>
<evidence type="ECO:0000256" key="1">
    <source>
        <dbReference type="ARBA" id="ARBA00004442"/>
    </source>
</evidence>
<keyword evidence="4" id="KW-1185">Reference proteome</keyword>
<evidence type="ECO:0000313" key="3">
    <source>
        <dbReference type="EMBL" id="KVW98900.1"/>
    </source>
</evidence>
<dbReference type="Proteomes" id="UP000064243">
    <property type="component" value="Unassembled WGS sequence"/>
</dbReference>